<dbReference type="Pfam" id="PF00535">
    <property type="entry name" value="Glycos_transf_2"/>
    <property type="match status" value="1"/>
</dbReference>
<accession>A0A139X3H0</accession>
<dbReference type="PANTHER" id="PTHR43685">
    <property type="entry name" value="GLYCOSYLTRANSFERASE"/>
    <property type="match status" value="1"/>
</dbReference>
<dbReference type="SUPFAM" id="SSF53448">
    <property type="entry name" value="Nucleotide-diphospho-sugar transferases"/>
    <property type="match status" value="1"/>
</dbReference>
<name>A0A139X3H0_9CYAN</name>
<dbReference type="STRING" id="128403.WA1_31395"/>
<evidence type="ECO:0000259" key="1">
    <source>
        <dbReference type="Pfam" id="PF00535"/>
    </source>
</evidence>
<evidence type="ECO:0000313" key="2">
    <source>
        <dbReference type="EMBL" id="KYC39248.1"/>
    </source>
</evidence>
<keyword evidence="3" id="KW-1185">Reference proteome</keyword>
<dbReference type="Proteomes" id="UP000076925">
    <property type="component" value="Unassembled WGS sequence"/>
</dbReference>
<dbReference type="CDD" id="cd00761">
    <property type="entry name" value="Glyco_tranf_GTA_type"/>
    <property type="match status" value="1"/>
</dbReference>
<dbReference type="OrthoDB" id="9812327at2"/>
<dbReference type="AlphaFoldDB" id="A0A139X3H0"/>
<dbReference type="InterPro" id="IPR029044">
    <property type="entry name" value="Nucleotide-diphossugar_trans"/>
</dbReference>
<organism evidence="2 3">
    <name type="scientific">Scytonema hofmannii PCC 7110</name>
    <dbReference type="NCBI Taxonomy" id="128403"/>
    <lineage>
        <taxon>Bacteria</taxon>
        <taxon>Bacillati</taxon>
        <taxon>Cyanobacteriota</taxon>
        <taxon>Cyanophyceae</taxon>
        <taxon>Nostocales</taxon>
        <taxon>Scytonemataceae</taxon>
        <taxon>Scytonema</taxon>
    </lineage>
</organism>
<comment type="caution">
    <text evidence="2">The sequence shown here is derived from an EMBL/GenBank/DDBJ whole genome shotgun (WGS) entry which is preliminary data.</text>
</comment>
<dbReference type="PANTHER" id="PTHR43685:SF2">
    <property type="entry name" value="GLYCOSYLTRANSFERASE 2-LIKE DOMAIN-CONTAINING PROTEIN"/>
    <property type="match status" value="1"/>
</dbReference>
<feature type="domain" description="Glycosyltransferase 2-like" evidence="1">
    <location>
        <begin position="6"/>
        <end position="168"/>
    </location>
</feature>
<dbReference type="RefSeq" id="WP_017740361.1">
    <property type="nucleotide sequence ID" value="NZ_KQ976354.1"/>
</dbReference>
<protein>
    <submittedName>
        <fullName evidence="2">Glucosyl transferase</fullName>
    </submittedName>
</protein>
<dbReference type="EMBL" id="ANNX02000035">
    <property type="protein sequence ID" value="KYC39248.1"/>
    <property type="molecule type" value="Genomic_DNA"/>
</dbReference>
<dbReference type="InterPro" id="IPR001173">
    <property type="entry name" value="Glyco_trans_2-like"/>
</dbReference>
<dbReference type="Gene3D" id="3.90.550.10">
    <property type="entry name" value="Spore Coat Polysaccharide Biosynthesis Protein SpsA, Chain A"/>
    <property type="match status" value="1"/>
</dbReference>
<proteinExistence type="predicted"/>
<gene>
    <name evidence="2" type="ORF">WA1_31395</name>
</gene>
<dbReference type="InterPro" id="IPR050834">
    <property type="entry name" value="Glycosyltransf_2"/>
</dbReference>
<sequence length="325" mass="37448">MKPLMTIVMPAYNASRYLSESIESVLNQTFKDFQLLIIDDGSTDNTSDIARRYCQQDSRVKLVSQTNQGVSLTRNQGICLTDSKLIAFLDADDKWFPDKLASHIAHFHENLNLGISFTKVEFLTPDGKHTGHISSASLNKLQPEHFLYENPTITVSNLVVRREVFQEIAPFDRNMNYAEDLDFLLRVSCSDRWQIEGINKVLMGYRTSESGLSSNLERMEEGWEAVISKARKYNPDLVNRHYLKARSTHLRYLARRAFRLHLPSQVAANYMTRALLSDWKLILREPRRTLLTILAVYSKHLFTILTFTPFSTKPKQPSLQTKTQE</sequence>
<reference evidence="2 3" key="1">
    <citation type="journal article" date="2013" name="Genome Biol. Evol.">
        <title>Genomes of Stigonematalean cyanobacteria (subsection V) and the evolution of oxygenic photosynthesis from prokaryotes to plastids.</title>
        <authorList>
            <person name="Dagan T."/>
            <person name="Roettger M."/>
            <person name="Stucken K."/>
            <person name="Landan G."/>
            <person name="Koch R."/>
            <person name="Major P."/>
            <person name="Gould S.B."/>
            <person name="Goremykin V.V."/>
            <person name="Rippka R."/>
            <person name="Tandeau de Marsac N."/>
            <person name="Gugger M."/>
            <person name="Lockhart P.J."/>
            <person name="Allen J.F."/>
            <person name="Brune I."/>
            <person name="Maus I."/>
            <person name="Puhler A."/>
            <person name="Martin W.F."/>
        </authorList>
    </citation>
    <scope>NUCLEOTIDE SEQUENCE [LARGE SCALE GENOMIC DNA]</scope>
    <source>
        <strain evidence="2 3">PCC 7110</strain>
    </source>
</reference>
<evidence type="ECO:0000313" key="3">
    <source>
        <dbReference type="Proteomes" id="UP000076925"/>
    </source>
</evidence>
<dbReference type="GO" id="GO:0016740">
    <property type="term" value="F:transferase activity"/>
    <property type="evidence" value="ECO:0007669"/>
    <property type="project" value="UniProtKB-KW"/>
</dbReference>
<keyword evidence="2" id="KW-0808">Transferase</keyword>